<keyword evidence="5" id="KW-0325">Glycoprotein</keyword>
<dbReference type="GO" id="GO:0022857">
    <property type="term" value="F:transmembrane transporter activity"/>
    <property type="evidence" value="ECO:0007669"/>
    <property type="project" value="InterPro"/>
</dbReference>
<dbReference type="EMBL" id="KQ458671">
    <property type="protein sequence ID" value="KPJ05563.1"/>
    <property type="molecule type" value="Genomic_DNA"/>
</dbReference>
<feature type="transmembrane region" description="Helical" evidence="6">
    <location>
        <begin position="410"/>
        <end position="428"/>
    </location>
</feature>
<accession>A0A194QJ30</accession>
<dbReference type="GO" id="GO:0016020">
    <property type="term" value="C:membrane"/>
    <property type="evidence" value="ECO:0007669"/>
    <property type="project" value="UniProtKB-SubCell"/>
</dbReference>
<organism evidence="8 9">
    <name type="scientific">Papilio xuthus</name>
    <name type="common">Asian swallowtail butterfly</name>
    <dbReference type="NCBI Taxonomy" id="66420"/>
    <lineage>
        <taxon>Eukaryota</taxon>
        <taxon>Metazoa</taxon>
        <taxon>Ecdysozoa</taxon>
        <taxon>Arthropoda</taxon>
        <taxon>Hexapoda</taxon>
        <taxon>Insecta</taxon>
        <taxon>Pterygota</taxon>
        <taxon>Neoptera</taxon>
        <taxon>Endopterygota</taxon>
        <taxon>Lepidoptera</taxon>
        <taxon>Glossata</taxon>
        <taxon>Ditrysia</taxon>
        <taxon>Papilionoidea</taxon>
        <taxon>Papilionidae</taxon>
        <taxon>Papilioninae</taxon>
        <taxon>Papilio</taxon>
    </lineage>
</organism>
<dbReference type="STRING" id="66420.A0A194QJ30"/>
<evidence type="ECO:0000313" key="9">
    <source>
        <dbReference type="Proteomes" id="UP000053268"/>
    </source>
</evidence>
<dbReference type="Gene3D" id="1.20.1250.20">
    <property type="entry name" value="MFS general substrate transporter like domains"/>
    <property type="match status" value="1"/>
</dbReference>
<evidence type="ECO:0000256" key="2">
    <source>
        <dbReference type="ARBA" id="ARBA00022692"/>
    </source>
</evidence>
<dbReference type="InterPro" id="IPR050549">
    <property type="entry name" value="MFS_Trehalose_Transporter"/>
</dbReference>
<feature type="transmembrane region" description="Helical" evidence="6">
    <location>
        <begin position="368"/>
        <end position="390"/>
    </location>
</feature>
<dbReference type="PROSITE" id="PS00217">
    <property type="entry name" value="SUGAR_TRANSPORT_2"/>
    <property type="match status" value="1"/>
</dbReference>
<feature type="transmembrane region" description="Helical" evidence="6">
    <location>
        <begin position="339"/>
        <end position="361"/>
    </location>
</feature>
<dbReference type="PROSITE" id="PS50850">
    <property type="entry name" value="MFS"/>
    <property type="match status" value="1"/>
</dbReference>
<dbReference type="PRINTS" id="PR00171">
    <property type="entry name" value="SUGRTRNSPORT"/>
</dbReference>
<comment type="subcellular location">
    <subcellularLocation>
        <location evidence="1">Membrane</location>
        <topology evidence="1">Multi-pass membrane protein</topology>
    </subcellularLocation>
</comment>
<dbReference type="AlphaFoldDB" id="A0A194QJ30"/>
<dbReference type="PANTHER" id="PTHR48021:SF68">
    <property type="entry name" value="MAJOR FACILITATOR SUPERFAMILY (MFS) PROFILE DOMAIN-CONTAINING PROTEIN"/>
    <property type="match status" value="1"/>
</dbReference>
<protein>
    <submittedName>
        <fullName evidence="8">Facilitated trehalose transporter Tret1</fullName>
    </submittedName>
</protein>
<evidence type="ECO:0000259" key="7">
    <source>
        <dbReference type="PROSITE" id="PS50850"/>
    </source>
</evidence>
<dbReference type="SUPFAM" id="SSF103473">
    <property type="entry name" value="MFS general substrate transporter"/>
    <property type="match status" value="1"/>
</dbReference>
<dbReference type="PANTHER" id="PTHR48021">
    <property type="match status" value="1"/>
</dbReference>
<dbReference type="Pfam" id="PF00083">
    <property type="entry name" value="Sugar_tr"/>
    <property type="match status" value="1"/>
</dbReference>
<proteinExistence type="predicted"/>
<feature type="transmembrane region" description="Helical" evidence="6">
    <location>
        <begin position="300"/>
        <end position="319"/>
    </location>
</feature>
<dbReference type="InterPro" id="IPR005829">
    <property type="entry name" value="Sugar_transporter_CS"/>
</dbReference>
<dbReference type="InterPro" id="IPR036259">
    <property type="entry name" value="MFS_trans_sf"/>
</dbReference>
<feature type="transmembrane region" description="Helical" evidence="6">
    <location>
        <begin position="195"/>
        <end position="214"/>
    </location>
</feature>
<keyword evidence="9" id="KW-1185">Reference proteome</keyword>
<dbReference type="InterPro" id="IPR003663">
    <property type="entry name" value="Sugar/inositol_transpt"/>
</dbReference>
<reference evidence="8 9" key="1">
    <citation type="journal article" date="2015" name="Nat. Commun.">
        <title>Outbred genome sequencing and CRISPR/Cas9 gene editing in butterflies.</title>
        <authorList>
            <person name="Li X."/>
            <person name="Fan D."/>
            <person name="Zhang W."/>
            <person name="Liu G."/>
            <person name="Zhang L."/>
            <person name="Zhao L."/>
            <person name="Fang X."/>
            <person name="Chen L."/>
            <person name="Dong Y."/>
            <person name="Chen Y."/>
            <person name="Ding Y."/>
            <person name="Zhao R."/>
            <person name="Feng M."/>
            <person name="Zhu Y."/>
            <person name="Feng Y."/>
            <person name="Jiang X."/>
            <person name="Zhu D."/>
            <person name="Xiang H."/>
            <person name="Feng X."/>
            <person name="Li S."/>
            <person name="Wang J."/>
            <person name="Zhang G."/>
            <person name="Kronforst M.R."/>
            <person name="Wang W."/>
        </authorList>
    </citation>
    <scope>NUCLEOTIDE SEQUENCE [LARGE SCALE GENOMIC DNA]</scope>
    <source>
        <strain evidence="8">Ya'a_city_454_Px</strain>
        <tissue evidence="8">Whole body</tissue>
    </source>
</reference>
<feature type="transmembrane region" description="Helical" evidence="6">
    <location>
        <begin position="83"/>
        <end position="104"/>
    </location>
</feature>
<name>A0A194QJ30_PAPXU</name>
<feature type="transmembrane region" description="Helical" evidence="6">
    <location>
        <begin position="473"/>
        <end position="491"/>
    </location>
</feature>
<evidence type="ECO:0000256" key="6">
    <source>
        <dbReference type="SAM" id="Phobius"/>
    </source>
</evidence>
<keyword evidence="2 6" id="KW-0812">Transmembrane</keyword>
<dbReference type="InterPro" id="IPR005828">
    <property type="entry name" value="MFS_sugar_transport-like"/>
</dbReference>
<evidence type="ECO:0000256" key="5">
    <source>
        <dbReference type="ARBA" id="ARBA00023180"/>
    </source>
</evidence>
<dbReference type="Proteomes" id="UP000053268">
    <property type="component" value="Unassembled WGS sequence"/>
</dbReference>
<evidence type="ECO:0000256" key="1">
    <source>
        <dbReference type="ARBA" id="ARBA00004141"/>
    </source>
</evidence>
<sequence>MRNAYDTSGKDFATPMHRVASHSPSREKSTVDTFPALVDAFVVSGAALNIAGHGCAHGFPAVLFAQLKADGGPVTLTDHDTSWIASVVGVMGIVGNFISPILMTKFGRQKAHLISTVPALLGWIVFVIGNTVPAFILARLLHGLALGLRTPLAAILVAEYTEPKYRGAFLGTFAISLGLGILLSHVWGAHLTWKMTSVVCSMFPLIAMTIISLSPESSSWLVSKGKFDEARKAFVWVRGNGEAEKQELEALIKAQEREQTLEHNTIKVMKKFRWKNIIRSIINPLKTVLKIFKKKEFYKPSIIAISMLIVFEFGGAHMVPAYGNLILQAVLDKKELSDVTWQFTVIDLLRTICALLAIFLLKNFKRRTILFTSGVMTVFSLSAVSVFMYLRNAGIFADGWVLDVIPMGLMILYTLSFCLGLVPLNWVICGEVFPLAYRSLGSTLSTSFLTPSFVVSMKTAPHLYSSIGVEGAFLVYSATLTVCLLIMYALLPETKDRTLQDIEESFKDNLTYLLRWRIDPKWDLASDTRDRQSRLSCAFSCQSIACNSRRSSFTASRQQYLGRLTDGYRW</sequence>
<keyword evidence="4 6" id="KW-0472">Membrane</keyword>
<evidence type="ECO:0000313" key="8">
    <source>
        <dbReference type="EMBL" id="KPJ05563.1"/>
    </source>
</evidence>
<keyword evidence="3 6" id="KW-1133">Transmembrane helix</keyword>
<gene>
    <name evidence="8" type="ORF">RR46_02179</name>
</gene>
<feature type="transmembrane region" description="Helical" evidence="6">
    <location>
        <begin position="435"/>
        <end position="453"/>
    </location>
</feature>
<feature type="domain" description="Major facilitator superfamily (MFS) profile" evidence="7">
    <location>
        <begin position="33"/>
        <end position="495"/>
    </location>
</feature>
<dbReference type="InterPro" id="IPR020846">
    <property type="entry name" value="MFS_dom"/>
</dbReference>
<evidence type="ECO:0000256" key="3">
    <source>
        <dbReference type="ARBA" id="ARBA00022989"/>
    </source>
</evidence>
<evidence type="ECO:0000256" key="4">
    <source>
        <dbReference type="ARBA" id="ARBA00023136"/>
    </source>
</evidence>
<feature type="transmembrane region" description="Helical" evidence="6">
    <location>
        <begin position="169"/>
        <end position="189"/>
    </location>
</feature>